<dbReference type="OrthoDB" id="2430205at2759"/>
<reference evidence="1 2" key="1">
    <citation type="journal article" date="2019" name="Environ. Microbiol.">
        <title>At the nexus of three kingdoms: the genome of the mycorrhizal fungus Gigaspora margarita provides insights into plant, endobacterial and fungal interactions.</title>
        <authorList>
            <person name="Venice F."/>
            <person name="Ghignone S."/>
            <person name="Salvioli di Fossalunga A."/>
            <person name="Amselem J."/>
            <person name="Novero M."/>
            <person name="Xianan X."/>
            <person name="Sedzielewska Toro K."/>
            <person name="Morin E."/>
            <person name="Lipzen A."/>
            <person name="Grigoriev I.V."/>
            <person name="Henrissat B."/>
            <person name="Martin F.M."/>
            <person name="Bonfante P."/>
        </authorList>
    </citation>
    <scope>NUCLEOTIDE SEQUENCE [LARGE SCALE GENOMIC DNA]</scope>
    <source>
        <strain evidence="1 2">BEG34</strain>
    </source>
</reference>
<dbReference type="EMBL" id="WTPW01000069">
    <property type="protein sequence ID" value="KAF0552250.1"/>
    <property type="molecule type" value="Genomic_DNA"/>
</dbReference>
<evidence type="ECO:0000313" key="1">
    <source>
        <dbReference type="EMBL" id="KAF0552250.1"/>
    </source>
</evidence>
<dbReference type="Proteomes" id="UP000439903">
    <property type="component" value="Unassembled WGS sequence"/>
</dbReference>
<proteinExistence type="predicted"/>
<gene>
    <name evidence="1" type="ORF">F8M41_022207</name>
</gene>
<name>A0A8H4ETI4_GIGMA</name>
<comment type="caution">
    <text evidence="1">The sequence shown here is derived from an EMBL/GenBank/DDBJ whole genome shotgun (WGS) entry which is preliminary data.</text>
</comment>
<protein>
    <submittedName>
        <fullName evidence="1">Uncharacterized protein</fullName>
    </submittedName>
</protein>
<evidence type="ECO:0000313" key="2">
    <source>
        <dbReference type="Proteomes" id="UP000439903"/>
    </source>
</evidence>
<keyword evidence="2" id="KW-1185">Reference proteome</keyword>
<dbReference type="AlphaFoldDB" id="A0A8H4ETI4"/>
<sequence length="290" mass="33302">METPEKVVNLLTKREIDHNGPTFRKLMCNGFRYIKDLAEFLQLPDIMDYYYPELIRFVNALSHPAMIPPIDIMENRPDIYKKWSITPRWMYLTSVNIPQNFLKTLPMIESGIKVDDVFRMVSNLAVNRSGPTRNNWRDGTSALRDKLSIWDIRAEAYALALSAKNANAVEATKFPDITEEANKTQRDNQKKAEANRIDYPDHFTLESVIERLDGYDVSTLPNLQALANVMVMLCIRPAELTTLCITDAGVTGYAKNRGQPDIPRKFRSMEKNQERARELLTWIQNAISSS</sequence>
<organism evidence="1 2">
    <name type="scientific">Gigaspora margarita</name>
    <dbReference type="NCBI Taxonomy" id="4874"/>
    <lineage>
        <taxon>Eukaryota</taxon>
        <taxon>Fungi</taxon>
        <taxon>Fungi incertae sedis</taxon>
        <taxon>Mucoromycota</taxon>
        <taxon>Glomeromycotina</taxon>
        <taxon>Glomeromycetes</taxon>
        <taxon>Diversisporales</taxon>
        <taxon>Gigasporaceae</taxon>
        <taxon>Gigaspora</taxon>
    </lineage>
</organism>
<accession>A0A8H4ETI4</accession>